<dbReference type="GO" id="GO:0008270">
    <property type="term" value="F:zinc ion binding"/>
    <property type="evidence" value="ECO:0007669"/>
    <property type="project" value="UniProtKB-KW"/>
</dbReference>
<dbReference type="PANTHER" id="PTHR23323">
    <property type="entry name" value="VACUOLAR PROTEIN SORTING-ASSOCIATED PROTEIN"/>
    <property type="match status" value="1"/>
</dbReference>
<keyword evidence="2" id="KW-0863">Zinc-finger</keyword>
<evidence type="ECO:0000313" key="6">
    <source>
        <dbReference type="Proteomes" id="UP000655225"/>
    </source>
</evidence>
<dbReference type="OMA" id="LLEITWV"/>
<evidence type="ECO:0000256" key="3">
    <source>
        <dbReference type="ARBA" id="ARBA00022833"/>
    </source>
</evidence>
<dbReference type="Pfam" id="PF26148">
    <property type="entry name" value="VPS18_RING_C"/>
    <property type="match status" value="1"/>
</dbReference>
<keyword evidence="6" id="KW-1185">Reference proteome</keyword>
<protein>
    <recommendedName>
        <fullName evidence="4">Pep3/Vps18 RING C-terminal domain-containing protein</fullName>
    </recommendedName>
</protein>
<dbReference type="InterPro" id="IPR058919">
    <property type="entry name" value="Pep3/Vps18_RING_C"/>
</dbReference>
<dbReference type="GO" id="GO:0007032">
    <property type="term" value="P:endosome organization"/>
    <property type="evidence" value="ECO:0007669"/>
    <property type="project" value="TreeGrafter"/>
</dbReference>
<dbReference type="GO" id="GO:0007033">
    <property type="term" value="P:vacuole organization"/>
    <property type="evidence" value="ECO:0007669"/>
    <property type="project" value="TreeGrafter"/>
</dbReference>
<dbReference type="OrthoDB" id="1845386at2759"/>
<organism evidence="5 6">
    <name type="scientific">Tetracentron sinense</name>
    <name type="common">Spur-leaf</name>
    <dbReference type="NCBI Taxonomy" id="13715"/>
    <lineage>
        <taxon>Eukaryota</taxon>
        <taxon>Viridiplantae</taxon>
        <taxon>Streptophyta</taxon>
        <taxon>Embryophyta</taxon>
        <taxon>Tracheophyta</taxon>
        <taxon>Spermatophyta</taxon>
        <taxon>Magnoliopsida</taxon>
        <taxon>Trochodendrales</taxon>
        <taxon>Trochodendraceae</taxon>
        <taxon>Tetracentron</taxon>
    </lineage>
</organism>
<keyword evidence="3" id="KW-0862">Zinc</keyword>
<sequence>MARGYTSVGPMAPFYVFPCGHGFHSQCLIAHVTRCTNQAQAEYVLDLQKQLSLLGGETRRDSNGSITKEESITTMIPSDKIRSQLDDAIASECPFCGDLMIHEISLHFIRPEEAQQVSSWEIKPHNFGSQKSLSLAV</sequence>
<dbReference type="PANTHER" id="PTHR23323:SF26">
    <property type="entry name" value="VACUOLAR PROTEIN SORTING-ASSOCIATED PROTEIN 18 HOMOLOG"/>
    <property type="match status" value="1"/>
</dbReference>
<evidence type="ECO:0000256" key="2">
    <source>
        <dbReference type="ARBA" id="ARBA00022771"/>
    </source>
</evidence>
<evidence type="ECO:0000313" key="5">
    <source>
        <dbReference type="EMBL" id="KAF8409366.1"/>
    </source>
</evidence>
<dbReference type="GO" id="GO:0030674">
    <property type="term" value="F:protein-macromolecule adaptor activity"/>
    <property type="evidence" value="ECO:0007669"/>
    <property type="project" value="TreeGrafter"/>
</dbReference>
<feature type="domain" description="Pep3/Vps18 RING C-terminal" evidence="4">
    <location>
        <begin position="14"/>
        <end position="52"/>
    </location>
</feature>
<evidence type="ECO:0000256" key="1">
    <source>
        <dbReference type="ARBA" id="ARBA00022723"/>
    </source>
</evidence>
<gene>
    <name evidence="5" type="ORF">HHK36_005441</name>
</gene>
<evidence type="ECO:0000259" key="4">
    <source>
        <dbReference type="Pfam" id="PF26148"/>
    </source>
</evidence>
<accession>A0A835DMU0</accession>
<dbReference type="AlphaFoldDB" id="A0A835DMU0"/>
<dbReference type="Proteomes" id="UP000655225">
    <property type="component" value="Unassembled WGS sequence"/>
</dbReference>
<dbReference type="GO" id="GO:0030897">
    <property type="term" value="C:HOPS complex"/>
    <property type="evidence" value="ECO:0007669"/>
    <property type="project" value="TreeGrafter"/>
</dbReference>
<dbReference type="EMBL" id="JABCRI010000003">
    <property type="protein sequence ID" value="KAF8409366.1"/>
    <property type="molecule type" value="Genomic_DNA"/>
</dbReference>
<dbReference type="GO" id="GO:0005768">
    <property type="term" value="C:endosome"/>
    <property type="evidence" value="ECO:0007669"/>
    <property type="project" value="TreeGrafter"/>
</dbReference>
<comment type="caution">
    <text evidence="5">The sequence shown here is derived from an EMBL/GenBank/DDBJ whole genome shotgun (WGS) entry which is preliminary data.</text>
</comment>
<reference evidence="5 6" key="1">
    <citation type="submission" date="2020-04" db="EMBL/GenBank/DDBJ databases">
        <title>Plant Genome Project.</title>
        <authorList>
            <person name="Zhang R.-G."/>
        </authorList>
    </citation>
    <scope>NUCLEOTIDE SEQUENCE [LARGE SCALE GENOMIC DNA]</scope>
    <source>
        <strain evidence="5">YNK0</strain>
        <tissue evidence="5">Leaf</tissue>
    </source>
</reference>
<name>A0A835DMU0_TETSI</name>
<dbReference type="GO" id="GO:0006904">
    <property type="term" value="P:vesicle docking involved in exocytosis"/>
    <property type="evidence" value="ECO:0007669"/>
    <property type="project" value="TreeGrafter"/>
</dbReference>
<dbReference type="GO" id="GO:0048284">
    <property type="term" value="P:organelle fusion"/>
    <property type="evidence" value="ECO:0007669"/>
    <property type="project" value="TreeGrafter"/>
</dbReference>
<proteinExistence type="predicted"/>
<keyword evidence="1" id="KW-0479">Metal-binding</keyword>